<evidence type="ECO:0000256" key="6">
    <source>
        <dbReference type="ARBA" id="ARBA00022723"/>
    </source>
</evidence>
<dbReference type="GO" id="GO:0006699">
    <property type="term" value="P:bile acid biosynthetic process"/>
    <property type="evidence" value="ECO:0007669"/>
    <property type="project" value="TreeGrafter"/>
</dbReference>
<dbReference type="InterPro" id="IPR001128">
    <property type="entry name" value="Cyt_P450"/>
</dbReference>
<accession>H2Y5P7</accession>
<organism evidence="18 19">
    <name type="scientific">Ciona savignyi</name>
    <name type="common">Pacific transparent sea squirt</name>
    <dbReference type="NCBI Taxonomy" id="51511"/>
    <lineage>
        <taxon>Eukaryota</taxon>
        <taxon>Metazoa</taxon>
        <taxon>Chordata</taxon>
        <taxon>Tunicata</taxon>
        <taxon>Ascidiacea</taxon>
        <taxon>Phlebobranchia</taxon>
        <taxon>Cionidae</taxon>
        <taxon>Ciona</taxon>
    </lineage>
</organism>
<dbReference type="InterPro" id="IPR017972">
    <property type="entry name" value="Cyt_P450_CS"/>
</dbReference>
<dbReference type="Pfam" id="PF00067">
    <property type="entry name" value="p450"/>
    <property type="match status" value="1"/>
</dbReference>
<evidence type="ECO:0000256" key="12">
    <source>
        <dbReference type="ARBA" id="ARBA00023221"/>
    </source>
</evidence>
<evidence type="ECO:0000313" key="18">
    <source>
        <dbReference type="Ensembl" id="ENSCSAVP00000000645.1"/>
    </source>
</evidence>
<keyword evidence="5 13" id="KW-0349">Heme</keyword>
<keyword evidence="11 13" id="KW-0472">Membrane</keyword>
<keyword evidence="17" id="KW-0812">Transmembrane</keyword>
<comment type="pathway">
    <text evidence="3">Lipid metabolism; bile acid biosynthesis.</text>
</comment>
<comment type="subcellular location">
    <subcellularLocation>
        <location evidence="2 13">Endoplasmic reticulum membrane</location>
    </subcellularLocation>
</comment>
<dbReference type="GO" id="GO:0005789">
    <property type="term" value="C:endoplasmic reticulum membrane"/>
    <property type="evidence" value="ECO:0007669"/>
    <property type="project" value="UniProtKB-SubCell"/>
</dbReference>
<dbReference type="InterPro" id="IPR024204">
    <property type="entry name" value="Cyt_P450_CYP7A1-type"/>
</dbReference>
<evidence type="ECO:0000256" key="7">
    <source>
        <dbReference type="ARBA" id="ARBA00022824"/>
    </source>
</evidence>
<evidence type="ECO:0000313" key="19">
    <source>
        <dbReference type="Proteomes" id="UP000007875"/>
    </source>
</evidence>
<keyword evidence="16" id="KW-0503">Monooxygenase</keyword>
<evidence type="ECO:0000256" key="2">
    <source>
        <dbReference type="ARBA" id="ARBA00004586"/>
    </source>
</evidence>
<dbReference type="PROSITE" id="PS00086">
    <property type="entry name" value="CYTOCHROME_P450"/>
    <property type="match status" value="1"/>
</dbReference>
<reference evidence="18" key="2">
    <citation type="submission" date="2025-08" db="UniProtKB">
        <authorList>
            <consortium name="Ensembl"/>
        </authorList>
    </citation>
    <scope>IDENTIFICATION</scope>
</reference>
<dbReference type="PANTHER" id="PTHR24304">
    <property type="entry name" value="CYTOCHROME P450 FAMILY 7"/>
    <property type="match status" value="1"/>
</dbReference>
<dbReference type="SUPFAM" id="SSF48264">
    <property type="entry name" value="Cytochrome P450"/>
    <property type="match status" value="1"/>
</dbReference>
<keyword evidence="8 16" id="KW-0560">Oxidoreductase</keyword>
<evidence type="ECO:0000256" key="16">
    <source>
        <dbReference type="RuleBase" id="RU000461"/>
    </source>
</evidence>
<dbReference type="PIRSF" id="PIRSF000047">
    <property type="entry name" value="Cytochrome_CYPVIIA1"/>
    <property type="match status" value="1"/>
</dbReference>
<dbReference type="InParanoid" id="H2Y5P7"/>
<dbReference type="Proteomes" id="UP000007875">
    <property type="component" value="Unassembled WGS sequence"/>
</dbReference>
<dbReference type="eggNOG" id="KOG0684">
    <property type="taxonomic scope" value="Eukaryota"/>
</dbReference>
<name>H2Y5P7_CIOSA</name>
<evidence type="ECO:0000256" key="3">
    <source>
        <dbReference type="ARBA" id="ARBA00004860"/>
    </source>
</evidence>
<evidence type="ECO:0000256" key="15">
    <source>
        <dbReference type="PIRSR" id="PIRSR000047-2"/>
    </source>
</evidence>
<evidence type="ECO:0000256" key="17">
    <source>
        <dbReference type="SAM" id="Phobius"/>
    </source>
</evidence>
<feature type="binding site" evidence="15">
    <location>
        <position position="90"/>
    </location>
    <ligand>
        <name>substrate</name>
    </ligand>
</feature>
<feature type="binding site" description="axial binding residue" evidence="14">
    <location>
        <position position="438"/>
    </location>
    <ligand>
        <name>heme</name>
        <dbReference type="ChEBI" id="CHEBI:30413"/>
    </ligand>
    <ligandPart>
        <name>Fe</name>
        <dbReference type="ChEBI" id="CHEBI:18248"/>
    </ligandPart>
</feature>
<dbReference type="GO" id="GO:0016705">
    <property type="term" value="F:oxidoreductase activity, acting on paired donors, with incorporation or reduction of molecular oxygen"/>
    <property type="evidence" value="ECO:0007669"/>
    <property type="project" value="InterPro"/>
</dbReference>
<keyword evidence="17" id="KW-1133">Transmembrane helix</keyword>
<feature type="binding site" evidence="15">
    <location>
        <position position="270"/>
    </location>
    <ligand>
        <name>substrate</name>
    </ligand>
</feature>
<proteinExistence type="inferred from homology"/>
<dbReference type="STRING" id="51511.ENSCSAVP00000000645"/>
<evidence type="ECO:0000256" key="14">
    <source>
        <dbReference type="PIRSR" id="PIRSR000047-1"/>
    </source>
</evidence>
<evidence type="ECO:0000256" key="11">
    <source>
        <dbReference type="ARBA" id="ARBA00023136"/>
    </source>
</evidence>
<dbReference type="PANTHER" id="PTHR24304:SF4">
    <property type="entry name" value="CYTOCHROME P450"/>
    <property type="match status" value="1"/>
</dbReference>
<protein>
    <submittedName>
        <fullName evidence="18">Uncharacterized protein</fullName>
    </submittedName>
</protein>
<dbReference type="GO" id="GO:0020037">
    <property type="term" value="F:heme binding"/>
    <property type="evidence" value="ECO:0007669"/>
    <property type="project" value="InterPro"/>
</dbReference>
<keyword evidence="7 13" id="KW-0256">Endoplasmic reticulum</keyword>
<keyword evidence="10" id="KW-0443">Lipid metabolism</keyword>
<keyword evidence="6 13" id="KW-0479">Metal-binding</keyword>
<dbReference type="InterPro" id="IPR036396">
    <property type="entry name" value="Cyt_P450_sf"/>
</dbReference>
<dbReference type="AlphaFoldDB" id="H2Y5P7"/>
<dbReference type="GeneTree" id="ENSGT00940000153141"/>
<evidence type="ECO:0000256" key="13">
    <source>
        <dbReference type="PIRNR" id="PIRNR000047"/>
    </source>
</evidence>
<reference evidence="18" key="3">
    <citation type="submission" date="2025-09" db="UniProtKB">
        <authorList>
            <consortium name="Ensembl"/>
        </authorList>
    </citation>
    <scope>IDENTIFICATION</scope>
</reference>
<dbReference type="InterPro" id="IPR050529">
    <property type="entry name" value="CYP450_sterol_14alpha_dmase"/>
</dbReference>
<dbReference type="GO" id="GO:0008395">
    <property type="term" value="F:steroid hydroxylase activity"/>
    <property type="evidence" value="ECO:0007669"/>
    <property type="project" value="TreeGrafter"/>
</dbReference>
<evidence type="ECO:0000256" key="5">
    <source>
        <dbReference type="ARBA" id="ARBA00022617"/>
    </source>
</evidence>
<dbReference type="Gene3D" id="1.10.630.10">
    <property type="entry name" value="Cytochrome P450"/>
    <property type="match status" value="1"/>
</dbReference>
<evidence type="ECO:0000256" key="4">
    <source>
        <dbReference type="ARBA" id="ARBA00010617"/>
    </source>
</evidence>
<evidence type="ECO:0000256" key="1">
    <source>
        <dbReference type="ARBA" id="ARBA00001971"/>
    </source>
</evidence>
<keyword evidence="19" id="KW-1185">Reference proteome</keyword>
<dbReference type="PRINTS" id="PR00465">
    <property type="entry name" value="EP450IV"/>
</dbReference>
<feature type="transmembrane region" description="Helical" evidence="17">
    <location>
        <begin position="260"/>
        <end position="283"/>
    </location>
</feature>
<keyword evidence="12" id="KW-0753">Steroid metabolism</keyword>
<evidence type="ECO:0000256" key="9">
    <source>
        <dbReference type="ARBA" id="ARBA00023004"/>
    </source>
</evidence>
<evidence type="ECO:0000256" key="10">
    <source>
        <dbReference type="ARBA" id="ARBA00023098"/>
    </source>
</evidence>
<dbReference type="GO" id="GO:0042632">
    <property type="term" value="P:cholesterol homeostasis"/>
    <property type="evidence" value="ECO:0007669"/>
    <property type="project" value="TreeGrafter"/>
</dbReference>
<evidence type="ECO:0000256" key="8">
    <source>
        <dbReference type="ARBA" id="ARBA00023002"/>
    </source>
</evidence>
<dbReference type="InterPro" id="IPR002403">
    <property type="entry name" value="Cyt_P450_E_grp-IV"/>
</dbReference>
<comment type="cofactor">
    <cofactor evidence="1 13 14">
        <name>heme</name>
        <dbReference type="ChEBI" id="CHEBI:30413"/>
    </cofactor>
</comment>
<sequence length="497" mass="57022">LILNILSFSGRRKGEPPLVSHALPFIGAAIDFGKDPLNYLKNLQSKHGDVFTIKLAGWDYHVFMNPLDVRSLERAKFLGHQEIIGDFVTRMVGNPHKIHSHDFIPELHTADGKSKKTLSPGAEVQKKLTHSIEKNLRGSMQLNSLCESCKPGIKLHDFCKRVIFDITFNLLFGSLPDYDESCKETSRMYDVFKLYFKRSALLVDRIPIHLLPETKKARTEFLKLMEGIEWSKRENVSRLIQDIVDVNPKLEFLQQRARHLLVVLWAAQANTTPAFFWILFYLLSNPDAKRAVMEEYEQLKRHKHRNKQVKERGNDGWPTMQDILGIKRKDLDRLVILDGCLKETMRLTGASLSVRKASREEKIKTVDGRMFSIRKGDYTAYFASVTHMDEEIFENPQDFVHDRFLVSADEPRSRFSKHGQRVAVSRAIMTFGFGATRCPGRHIAMIEIKLAVLALLRHFDVRFANPNEKTPEFDLSHLGFGVMPPATDIDVLVSLKQ</sequence>
<dbReference type="GO" id="GO:0005506">
    <property type="term" value="F:iron ion binding"/>
    <property type="evidence" value="ECO:0007669"/>
    <property type="project" value="InterPro"/>
</dbReference>
<keyword evidence="9 13" id="KW-0408">Iron</keyword>
<comment type="similarity">
    <text evidence="4 13 16">Belongs to the cytochrome P450 family.</text>
</comment>
<reference evidence="19" key="1">
    <citation type="submission" date="2003-08" db="EMBL/GenBank/DDBJ databases">
        <authorList>
            <person name="Birren B."/>
            <person name="Nusbaum C."/>
            <person name="Abebe A."/>
            <person name="Abouelleil A."/>
            <person name="Adekoya E."/>
            <person name="Ait-zahra M."/>
            <person name="Allen N."/>
            <person name="Allen T."/>
            <person name="An P."/>
            <person name="Anderson M."/>
            <person name="Anderson S."/>
            <person name="Arachchi H."/>
            <person name="Armbruster J."/>
            <person name="Bachantsang P."/>
            <person name="Baldwin J."/>
            <person name="Barry A."/>
            <person name="Bayul T."/>
            <person name="Blitshsteyn B."/>
            <person name="Bloom T."/>
            <person name="Blye J."/>
            <person name="Boguslavskiy L."/>
            <person name="Borowsky M."/>
            <person name="Boukhgalter B."/>
            <person name="Brunache A."/>
            <person name="Butler J."/>
            <person name="Calixte N."/>
            <person name="Calvo S."/>
            <person name="Camarata J."/>
            <person name="Campo K."/>
            <person name="Chang J."/>
            <person name="Cheshatsang Y."/>
            <person name="Citroen M."/>
            <person name="Collymore A."/>
            <person name="Considine T."/>
            <person name="Cook A."/>
            <person name="Cooke P."/>
            <person name="Corum B."/>
            <person name="Cuomo C."/>
            <person name="David R."/>
            <person name="Dawoe T."/>
            <person name="Degray S."/>
            <person name="Dodge S."/>
            <person name="Dooley K."/>
            <person name="Dorje P."/>
            <person name="Dorjee K."/>
            <person name="Dorris L."/>
            <person name="Duffey N."/>
            <person name="Dupes A."/>
            <person name="Elkins T."/>
            <person name="Engels R."/>
            <person name="Erickson J."/>
            <person name="Farina A."/>
            <person name="Faro S."/>
            <person name="Ferreira P."/>
            <person name="Fischer H."/>
            <person name="Fitzgerald M."/>
            <person name="Foley K."/>
            <person name="Gage D."/>
            <person name="Galagan J."/>
            <person name="Gearin G."/>
            <person name="Gnerre S."/>
            <person name="Gnirke A."/>
            <person name="Goyette A."/>
            <person name="Graham J."/>
            <person name="Grandbois E."/>
            <person name="Gyaltsen K."/>
            <person name="Hafez N."/>
            <person name="Hagopian D."/>
            <person name="Hagos B."/>
            <person name="Hall J."/>
            <person name="Hatcher B."/>
            <person name="Heller A."/>
            <person name="Higgins H."/>
            <person name="Honan T."/>
            <person name="Horn A."/>
            <person name="Houde N."/>
            <person name="Hughes L."/>
            <person name="Hulme W."/>
            <person name="Husby E."/>
            <person name="Iliev I."/>
            <person name="Jaffe D."/>
            <person name="Jones C."/>
            <person name="Kamal M."/>
            <person name="Kamat A."/>
            <person name="Kamvysselis M."/>
            <person name="Karlsson E."/>
            <person name="Kells C."/>
            <person name="Kieu A."/>
            <person name="Kisner P."/>
            <person name="Kodira C."/>
            <person name="Kulbokas E."/>
            <person name="Labutti K."/>
            <person name="Lama D."/>
            <person name="Landers T."/>
            <person name="Leger J."/>
            <person name="Levine S."/>
            <person name="Lewis D."/>
            <person name="Lewis T."/>
            <person name="Lindblad-toh K."/>
            <person name="Liu X."/>
            <person name="Lokyitsang T."/>
            <person name="Lokyitsang Y."/>
            <person name="Lucien O."/>
            <person name="Lui A."/>
            <person name="Ma L.J."/>
            <person name="Mabbitt R."/>
            <person name="Macdonald J."/>
            <person name="Maclean C."/>
            <person name="Major J."/>
            <person name="Manning J."/>
            <person name="Marabella R."/>
            <person name="Maru K."/>
            <person name="Matthews C."/>
            <person name="Mauceli E."/>
            <person name="Mccarthy M."/>
            <person name="Mcdonough S."/>
            <person name="Mcghee T."/>
            <person name="Meldrim J."/>
            <person name="Meneus L."/>
            <person name="Mesirov J."/>
            <person name="Mihalev A."/>
            <person name="Mihova T."/>
            <person name="Mikkelsen T."/>
            <person name="Mlenga V."/>
            <person name="Moru K."/>
            <person name="Mozes J."/>
            <person name="Mulrain L."/>
            <person name="Munson G."/>
            <person name="Naylor J."/>
            <person name="Newes C."/>
            <person name="Nguyen C."/>
            <person name="Nguyen N."/>
            <person name="Nguyen T."/>
            <person name="Nicol R."/>
            <person name="Nielsen C."/>
            <person name="Nizzari M."/>
            <person name="Norbu C."/>
            <person name="Norbu N."/>
            <person name="O'donnell P."/>
            <person name="Okoawo O."/>
            <person name="O'leary S."/>
            <person name="Omotosho B."/>
            <person name="O'neill K."/>
            <person name="Osman S."/>
            <person name="Parker S."/>
            <person name="Perrin D."/>
            <person name="Phunkhang P."/>
            <person name="Piqani B."/>
            <person name="Purcell S."/>
            <person name="Rachupka T."/>
            <person name="Ramasamy U."/>
            <person name="Rameau R."/>
            <person name="Ray V."/>
            <person name="Raymond C."/>
            <person name="Retta R."/>
            <person name="Richardson S."/>
            <person name="Rise C."/>
            <person name="Rodriguez J."/>
            <person name="Rogers J."/>
            <person name="Rogov P."/>
            <person name="Rutman M."/>
            <person name="Schupbach R."/>
            <person name="Seaman C."/>
            <person name="Settipalli S."/>
            <person name="Sharpe T."/>
            <person name="Sheridan J."/>
            <person name="Sherpa N."/>
            <person name="Shi J."/>
            <person name="Smirnov S."/>
            <person name="Smith C."/>
            <person name="Sougnez C."/>
            <person name="Spencer B."/>
            <person name="Stalker J."/>
            <person name="Stange-thomann N."/>
            <person name="Stavropoulos S."/>
            <person name="Stetson K."/>
            <person name="Stone C."/>
            <person name="Stone S."/>
            <person name="Stubbs M."/>
            <person name="Talamas J."/>
            <person name="Tchuinga P."/>
            <person name="Tenzing P."/>
            <person name="Tesfaye S."/>
            <person name="Theodore J."/>
            <person name="Thoulutsang Y."/>
            <person name="Topham K."/>
            <person name="Towey S."/>
            <person name="Tsamla T."/>
            <person name="Tsomo N."/>
            <person name="Vallee D."/>
            <person name="Vassiliev H."/>
            <person name="Venkataraman V."/>
            <person name="Vinson J."/>
            <person name="Vo A."/>
            <person name="Wade C."/>
            <person name="Wang S."/>
            <person name="Wangchuk T."/>
            <person name="Wangdi T."/>
            <person name="Whittaker C."/>
            <person name="Wilkinson J."/>
            <person name="Wu Y."/>
            <person name="Wyman D."/>
            <person name="Yadav S."/>
            <person name="Yang S."/>
            <person name="Yang X."/>
            <person name="Yeager S."/>
            <person name="Yee E."/>
            <person name="Young G."/>
            <person name="Zainoun J."/>
            <person name="Zembeck L."/>
            <person name="Zimmer A."/>
            <person name="Zody M."/>
            <person name="Lander E."/>
        </authorList>
    </citation>
    <scope>NUCLEOTIDE SEQUENCE [LARGE SCALE GENOMIC DNA]</scope>
</reference>
<dbReference type="Ensembl" id="ENSCSAVT00000000652.1">
    <property type="protein sequence ID" value="ENSCSAVP00000000645.1"/>
    <property type="gene ID" value="ENSCSAVG00000000361.1"/>
</dbReference>